<dbReference type="OMA" id="CKMEDCE"/>
<evidence type="ECO:0000313" key="2">
    <source>
        <dbReference type="Proteomes" id="UP000683925"/>
    </source>
</evidence>
<protein>
    <submittedName>
        <fullName evidence="1">Uncharacterized protein</fullName>
    </submittedName>
</protein>
<reference evidence="1" key="1">
    <citation type="submission" date="2021-01" db="EMBL/GenBank/DDBJ databases">
        <authorList>
            <consortium name="Genoscope - CEA"/>
            <person name="William W."/>
        </authorList>
    </citation>
    <scope>NUCLEOTIDE SEQUENCE</scope>
</reference>
<proteinExistence type="predicted"/>
<gene>
    <name evidence="1" type="ORF">POCTA_138.1.T1870026</name>
</gene>
<sequence>MILANYVLLSYIQNNQQVELWEKYPNIIIIYLFKKKNADEMQLRICINITSPNLRPYCNFCLPLHDKQLNRLTPLDLIMNVFRKESFRFVMFKTMLVSFKNLQNQFSPYYNFNNDQNLIRQSQIEIFIKGLGSIEECEKCY</sequence>
<dbReference type="AlphaFoldDB" id="A0A8S1YPK1"/>
<keyword evidence="2" id="KW-1185">Reference proteome</keyword>
<comment type="caution">
    <text evidence="1">The sequence shown here is derived from an EMBL/GenBank/DDBJ whole genome shotgun (WGS) entry which is preliminary data.</text>
</comment>
<dbReference type="EMBL" id="CAJJDP010000191">
    <property type="protein sequence ID" value="CAD8214727.1"/>
    <property type="molecule type" value="Genomic_DNA"/>
</dbReference>
<organism evidence="1 2">
    <name type="scientific">Paramecium octaurelia</name>
    <dbReference type="NCBI Taxonomy" id="43137"/>
    <lineage>
        <taxon>Eukaryota</taxon>
        <taxon>Sar</taxon>
        <taxon>Alveolata</taxon>
        <taxon>Ciliophora</taxon>
        <taxon>Intramacronucleata</taxon>
        <taxon>Oligohymenophorea</taxon>
        <taxon>Peniculida</taxon>
        <taxon>Parameciidae</taxon>
        <taxon>Paramecium</taxon>
    </lineage>
</organism>
<evidence type="ECO:0000313" key="1">
    <source>
        <dbReference type="EMBL" id="CAD8214727.1"/>
    </source>
</evidence>
<accession>A0A8S1YPK1</accession>
<dbReference type="Proteomes" id="UP000683925">
    <property type="component" value="Unassembled WGS sequence"/>
</dbReference>
<name>A0A8S1YPK1_PAROT</name>